<dbReference type="EMBL" id="JASCTH010000010">
    <property type="protein sequence ID" value="MDI6100337.1"/>
    <property type="molecule type" value="Genomic_DNA"/>
</dbReference>
<gene>
    <name evidence="2" type="ORF">QLQ12_17155</name>
</gene>
<protein>
    <submittedName>
        <fullName evidence="2">Uncharacterized protein</fullName>
    </submittedName>
</protein>
<evidence type="ECO:0000313" key="3">
    <source>
        <dbReference type="Proteomes" id="UP001241758"/>
    </source>
</evidence>
<name>A0ABT6WKS3_9ACTN</name>
<evidence type="ECO:0000313" key="2">
    <source>
        <dbReference type="EMBL" id="MDI6100337.1"/>
    </source>
</evidence>
<dbReference type="Proteomes" id="UP001241758">
    <property type="component" value="Unassembled WGS sequence"/>
</dbReference>
<sequence>MTPLLTVALTGAAALLVAPTGAWDVVPSPSPSRSSNLLRGVAAVGADTVWSVGNQRDDTTGRQRTLTQRWNGAVWQTVASPAGENEHDTLTAVSGVSPTDLWAVGFSARSAFDPDSLLDPDGARPLILRGDGLRWTPWPVTKPGGVAHLAAVDMVGSRDGWAVGSHLPEGSAVPQGLIMRWNGSVWAPAPAPDLGPVHLTGVSANHADDVWAVGYRGVPGDAAEAVALHWDGLRWGQHELPADGGVSSALFSVATVSDQEVWAVGYTWSAGKRLAFALRRIDGAWQRIPVSVIEEGTQFRGVVAVATGVWAVGYYVAEGVDNALAMTFDGTSFVKRQPPAPGTYNHGGTAVTGITATRAGELWAVGCLGPNTRVLRRAT</sequence>
<reference evidence="2 3" key="1">
    <citation type="submission" date="2023-05" db="EMBL/GenBank/DDBJ databases">
        <title>Actinoplanes sp. NEAU-A12 genome sequencing.</title>
        <authorList>
            <person name="Wang Z.-S."/>
        </authorList>
    </citation>
    <scope>NUCLEOTIDE SEQUENCE [LARGE SCALE GENOMIC DNA]</scope>
    <source>
        <strain evidence="2 3">NEAU-A12</strain>
    </source>
</reference>
<organism evidence="2 3">
    <name type="scientific">Actinoplanes sandaracinus</name>
    <dbReference type="NCBI Taxonomy" id="3045177"/>
    <lineage>
        <taxon>Bacteria</taxon>
        <taxon>Bacillati</taxon>
        <taxon>Actinomycetota</taxon>
        <taxon>Actinomycetes</taxon>
        <taxon>Micromonosporales</taxon>
        <taxon>Micromonosporaceae</taxon>
        <taxon>Actinoplanes</taxon>
    </lineage>
</organism>
<comment type="caution">
    <text evidence="2">The sequence shown here is derived from an EMBL/GenBank/DDBJ whole genome shotgun (WGS) entry which is preliminary data.</text>
</comment>
<feature type="signal peptide" evidence="1">
    <location>
        <begin position="1"/>
        <end position="22"/>
    </location>
</feature>
<feature type="chain" id="PRO_5046705183" evidence="1">
    <location>
        <begin position="23"/>
        <end position="379"/>
    </location>
</feature>
<keyword evidence="3" id="KW-1185">Reference proteome</keyword>
<accession>A0ABT6WKS3</accession>
<keyword evidence="1" id="KW-0732">Signal</keyword>
<dbReference type="RefSeq" id="WP_282761054.1">
    <property type="nucleotide sequence ID" value="NZ_JASCTH010000010.1"/>
</dbReference>
<evidence type="ECO:0000256" key="1">
    <source>
        <dbReference type="SAM" id="SignalP"/>
    </source>
</evidence>
<proteinExistence type="predicted"/>